<dbReference type="Proteomes" id="UP001060164">
    <property type="component" value="Chromosome"/>
</dbReference>
<feature type="domain" description="HTH merR-type" evidence="5">
    <location>
        <begin position="1"/>
        <end position="68"/>
    </location>
</feature>
<keyword evidence="1" id="KW-0678">Repressor</keyword>
<dbReference type="PROSITE" id="PS50937">
    <property type="entry name" value="HTH_MERR_2"/>
    <property type="match status" value="1"/>
</dbReference>
<dbReference type="CDD" id="cd00592">
    <property type="entry name" value="HTH_MerR-like"/>
    <property type="match status" value="1"/>
</dbReference>
<evidence type="ECO:0000256" key="4">
    <source>
        <dbReference type="ARBA" id="ARBA00023163"/>
    </source>
</evidence>
<sequence>MRIKDVSEKTGLSRRAIRLYIDEKLISPASGCNGYYDFSDEDVKTLSTIKNLRDIGITIDNIRVVLKDPKCAIYILMAHKQKLRMELELKKQQYSFSDQLLNELLSKPFTKFRGMIDSFDFSINRPDPNRPIDNADAELLLSGFLSIFPLDSDWDEFRLFLFERLKKAYMNDQSDDLKIQRNVLYASESSVEQVEECNAYYRTAYSRIASLTDSTLPAFVDEMFEHVREHLTTPLWVKYWNKAYTSMTRPSFSLYNKNVVKIMCQFSPMFAAYYENYLAVCQSFIEKLESEDGRELRDLIYEKLGSSFYVYDYNNIIRLFFFGDSPGELSAITP</sequence>
<evidence type="ECO:0000256" key="1">
    <source>
        <dbReference type="ARBA" id="ARBA00022491"/>
    </source>
</evidence>
<organism evidence="6 7">
    <name type="scientific">Ruminococcus gauvreauii</name>
    <dbReference type="NCBI Taxonomy" id="438033"/>
    <lineage>
        <taxon>Bacteria</taxon>
        <taxon>Bacillati</taxon>
        <taxon>Bacillota</taxon>
        <taxon>Clostridia</taxon>
        <taxon>Eubacteriales</taxon>
        <taxon>Oscillospiraceae</taxon>
        <taxon>Ruminococcus</taxon>
    </lineage>
</organism>
<dbReference type="Gene3D" id="1.10.1660.10">
    <property type="match status" value="1"/>
</dbReference>
<dbReference type="InterPro" id="IPR000551">
    <property type="entry name" value="MerR-type_HTH_dom"/>
</dbReference>
<dbReference type="PANTHER" id="PTHR30204">
    <property type="entry name" value="REDOX-CYCLING DRUG-SENSING TRANSCRIPTIONAL ACTIVATOR SOXR"/>
    <property type="match status" value="1"/>
</dbReference>
<evidence type="ECO:0000313" key="7">
    <source>
        <dbReference type="Proteomes" id="UP001060164"/>
    </source>
</evidence>
<dbReference type="SMART" id="SM00422">
    <property type="entry name" value="HTH_MERR"/>
    <property type="match status" value="1"/>
</dbReference>
<protein>
    <submittedName>
        <fullName evidence="6">MerR family transcriptional regulator</fullName>
    </submittedName>
</protein>
<dbReference type="EMBL" id="CP102290">
    <property type="protein sequence ID" value="UWP58287.1"/>
    <property type="molecule type" value="Genomic_DNA"/>
</dbReference>
<evidence type="ECO:0000259" key="5">
    <source>
        <dbReference type="PROSITE" id="PS50937"/>
    </source>
</evidence>
<name>A0ABY5VDC0_9FIRM</name>
<proteinExistence type="predicted"/>
<evidence type="ECO:0000256" key="2">
    <source>
        <dbReference type="ARBA" id="ARBA00023015"/>
    </source>
</evidence>
<evidence type="ECO:0000313" key="6">
    <source>
        <dbReference type="EMBL" id="UWP58287.1"/>
    </source>
</evidence>
<dbReference type="Pfam" id="PF13411">
    <property type="entry name" value="MerR_1"/>
    <property type="match status" value="1"/>
</dbReference>
<dbReference type="InterPro" id="IPR047057">
    <property type="entry name" value="MerR_fam"/>
</dbReference>
<evidence type="ECO:0000256" key="3">
    <source>
        <dbReference type="ARBA" id="ARBA00023125"/>
    </source>
</evidence>
<dbReference type="InterPro" id="IPR009061">
    <property type="entry name" value="DNA-bd_dom_put_sf"/>
</dbReference>
<gene>
    <name evidence="6" type="ORF">NQ502_12965</name>
</gene>
<keyword evidence="4" id="KW-0804">Transcription</keyword>
<keyword evidence="3" id="KW-0238">DNA-binding</keyword>
<dbReference type="RefSeq" id="WP_049898283.1">
    <property type="nucleotide sequence ID" value="NZ_CABLBR010000024.1"/>
</dbReference>
<keyword evidence="7" id="KW-1185">Reference proteome</keyword>
<accession>A0ABY5VDC0</accession>
<reference evidence="6" key="1">
    <citation type="journal article" date="2022" name="Cell">
        <title>Design, construction, and in vivo augmentation of a complex gut microbiome.</title>
        <authorList>
            <person name="Cheng A.G."/>
            <person name="Ho P.Y."/>
            <person name="Aranda-Diaz A."/>
            <person name="Jain S."/>
            <person name="Yu F.B."/>
            <person name="Meng X."/>
            <person name="Wang M."/>
            <person name="Iakiviak M."/>
            <person name="Nagashima K."/>
            <person name="Zhao A."/>
            <person name="Murugkar P."/>
            <person name="Patil A."/>
            <person name="Atabakhsh K."/>
            <person name="Weakley A."/>
            <person name="Yan J."/>
            <person name="Brumbaugh A.R."/>
            <person name="Higginbottom S."/>
            <person name="Dimas A."/>
            <person name="Shiver A.L."/>
            <person name="Deutschbauer A."/>
            <person name="Neff N."/>
            <person name="Sonnenburg J.L."/>
            <person name="Huang K.C."/>
            <person name="Fischbach M.A."/>
        </authorList>
    </citation>
    <scope>NUCLEOTIDE SEQUENCE</scope>
    <source>
        <strain evidence="6">DSM 19829</strain>
    </source>
</reference>
<keyword evidence="2" id="KW-0805">Transcription regulation</keyword>
<dbReference type="PANTHER" id="PTHR30204:SF69">
    <property type="entry name" value="MERR-FAMILY TRANSCRIPTIONAL REGULATOR"/>
    <property type="match status" value="1"/>
</dbReference>
<dbReference type="SUPFAM" id="SSF46955">
    <property type="entry name" value="Putative DNA-binding domain"/>
    <property type="match status" value="1"/>
</dbReference>